<dbReference type="InterPro" id="IPR023616">
    <property type="entry name" value="Cyt_c_oxase-like_su1_dom"/>
</dbReference>
<evidence type="ECO:0000256" key="4">
    <source>
        <dbReference type="ARBA" id="ARBA00022989"/>
    </source>
</evidence>
<dbReference type="STRING" id="388950.GCA_001611675_02688"/>
<feature type="transmembrane region" description="Helical" evidence="7">
    <location>
        <begin position="390"/>
        <end position="412"/>
    </location>
</feature>
<keyword evidence="6" id="KW-0408">Iron</keyword>
<evidence type="ECO:0000259" key="8">
    <source>
        <dbReference type="PROSITE" id="PS50855"/>
    </source>
</evidence>
<dbReference type="PRINTS" id="PR01165">
    <property type="entry name" value="CYCOXIDASEI"/>
</dbReference>
<feature type="transmembrane region" description="Helical" evidence="7">
    <location>
        <begin position="288"/>
        <end position="309"/>
    </location>
</feature>
<keyword evidence="4 7" id="KW-1133">Transmembrane helix</keyword>
<evidence type="ECO:0000313" key="9">
    <source>
        <dbReference type="EMBL" id="SFU78740.1"/>
    </source>
</evidence>
<organism evidence="9 10">
    <name type="scientific">Pontibacter akesuensis</name>
    <dbReference type="NCBI Taxonomy" id="388950"/>
    <lineage>
        <taxon>Bacteria</taxon>
        <taxon>Pseudomonadati</taxon>
        <taxon>Bacteroidota</taxon>
        <taxon>Cytophagia</taxon>
        <taxon>Cytophagales</taxon>
        <taxon>Hymenobacteraceae</taxon>
        <taxon>Pontibacter</taxon>
    </lineage>
</organism>
<evidence type="ECO:0000256" key="6">
    <source>
        <dbReference type="RuleBase" id="RU000370"/>
    </source>
</evidence>
<feature type="transmembrane region" description="Helical" evidence="7">
    <location>
        <begin position="353"/>
        <end position="378"/>
    </location>
</feature>
<dbReference type="InterPro" id="IPR036927">
    <property type="entry name" value="Cyt_c_oxase-like_su1_sf"/>
</dbReference>
<dbReference type="GO" id="GO:0009060">
    <property type="term" value="P:aerobic respiration"/>
    <property type="evidence" value="ECO:0007669"/>
    <property type="project" value="InterPro"/>
</dbReference>
<keyword evidence="2 6" id="KW-0679">Respiratory chain</keyword>
<evidence type="ECO:0000256" key="7">
    <source>
        <dbReference type="SAM" id="Phobius"/>
    </source>
</evidence>
<feature type="transmembrane region" description="Helical" evidence="7">
    <location>
        <begin position="227"/>
        <end position="255"/>
    </location>
</feature>
<feature type="domain" description="Cytochrome oxidase subunit I profile" evidence="8">
    <location>
        <begin position="27"/>
        <end position="571"/>
    </location>
</feature>
<dbReference type="PROSITE" id="PS00077">
    <property type="entry name" value="COX1_CUB"/>
    <property type="match status" value="1"/>
</dbReference>
<dbReference type="Proteomes" id="UP000182491">
    <property type="component" value="Unassembled WGS sequence"/>
</dbReference>
<dbReference type="Gene3D" id="1.20.210.10">
    <property type="entry name" value="Cytochrome c oxidase-like, subunit I domain"/>
    <property type="match status" value="1"/>
</dbReference>
<feature type="transmembrane region" description="Helical" evidence="7">
    <location>
        <begin position="462"/>
        <end position="490"/>
    </location>
</feature>
<comment type="subcellular location">
    <subcellularLocation>
        <location evidence="1">Membrane</location>
        <topology evidence="1">Multi-pass membrane protein</topology>
    </subcellularLocation>
</comment>
<dbReference type="PROSITE" id="PS50855">
    <property type="entry name" value="COX1"/>
    <property type="match status" value="1"/>
</dbReference>
<dbReference type="InterPro" id="IPR000883">
    <property type="entry name" value="Cyt_C_Oxase_1"/>
</dbReference>
<evidence type="ECO:0000256" key="3">
    <source>
        <dbReference type="ARBA" id="ARBA00022692"/>
    </source>
</evidence>
<dbReference type="PANTHER" id="PTHR10422:SF18">
    <property type="entry name" value="CYTOCHROME C OXIDASE SUBUNIT 1"/>
    <property type="match status" value="1"/>
</dbReference>
<dbReference type="AlphaFoldDB" id="A0A1I7J0Q5"/>
<keyword evidence="6" id="KW-0813">Transport</keyword>
<feature type="transmembrane region" description="Helical" evidence="7">
    <location>
        <begin position="93"/>
        <end position="123"/>
    </location>
</feature>
<feature type="transmembrane region" description="Helical" evidence="7">
    <location>
        <begin position="510"/>
        <end position="532"/>
    </location>
</feature>
<keyword evidence="6" id="KW-0249">Electron transport</keyword>
<keyword evidence="5 7" id="KW-0472">Membrane</keyword>
<evidence type="ECO:0000256" key="2">
    <source>
        <dbReference type="ARBA" id="ARBA00022660"/>
    </source>
</evidence>
<keyword evidence="6" id="KW-0479">Metal-binding</keyword>
<proteinExistence type="inferred from homology"/>
<dbReference type="SUPFAM" id="SSF81442">
    <property type="entry name" value="Cytochrome c oxidase subunit I-like"/>
    <property type="match status" value="1"/>
</dbReference>
<feature type="transmembrane region" description="Helical" evidence="7">
    <location>
        <begin position="424"/>
        <end position="450"/>
    </location>
</feature>
<dbReference type="OrthoDB" id="9759913at2"/>
<accession>A0A1I7J0Q5</accession>
<feature type="transmembrane region" description="Helical" evidence="7">
    <location>
        <begin position="135"/>
        <end position="158"/>
    </location>
</feature>
<dbReference type="GO" id="GO:0020037">
    <property type="term" value="F:heme binding"/>
    <property type="evidence" value="ECO:0007669"/>
    <property type="project" value="InterPro"/>
</dbReference>
<dbReference type="GO" id="GO:0016020">
    <property type="term" value="C:membrane"/>
    <property type="evidence" value="ECO:0007669"/>
    <property type="project" value="UniProtKB-SubCell"/>
</dbReference>
<protein>
    <submittedName>
        <fullName evidence="9">Cytochrome c oxidase subunit 1</fullName>
    </submittedName>
</protein>
<evidence type="ECO:0000256" key="1">
    <source>
        <dbReference type="ARBA" id="ARBA00004141"/>
    </source>
</evidence>
<dbReference type="EMBL" id="FPCA01000003">
    <property type="protein sequence ID" value="SFU78740.1"/>
    <property type="molecule type" value="Genomic_DNA"/>
</dbReference>
<dbReference type="GO" id="GO:0004129">
    <property type="term" value="F:cytochrome-c oxidase activity"/>
    <property type="evidence" value="ECO:0007669"/>
    <property type="project" value="InterPro"/>
</dbReference>
<dbReference type="RefSeq" id="WP_068838652.1">
    <property type="nucleotide sequence ID" value="NZ_BMXC01000003.1"/>
</dbReference>
<feature type="transmembrane region" description="Helical" evidence="7">
    <location>
        <begin position="44"/>
        <end position="66"/>
    </location>
</feature>
<name>A0A1I7J0Q5_9BACT</name>
<feature type="transmembrane region" description="Helical" evidence="7">
    <location>
        <begin position="321"/>
        <end position="341"/>
    </location>
</feature>
<dbReference type="GO" id="GO:0022904">
    <property type="term" value="P:respiratory electron transport chain"/>
    <property type="evidence" value="ECO:0007669"/>
    <property type="project" value="TreeGrafter"/>
</dbReference>
<evidence type="ECO:0000313" key="10">
    <source>
        <dbReference type="Proteomes" id="UP000182491"/>
    </source>
</evidence>
<comment type="similarity">
    <text evidence="6">Belongs to the heme-copper respiratory oxidase family.</text>
</comment>
<reference evidence="10" key="1">
    <citation type="submission" date="2016-10" db="EMBL/GenBank/DDBJ databases">
        <authorList>
            <person name="Varghese N."/>
        </authorList>
    </citation>
    <scope>NUCLEOTIDE SEQUENCE [LARGE SCALE GENOMIC DNA]</scope>
    <source>
        <strain evidence="10">DSM 18820</strain>
    </source>
</reference>
<keyword evidence="3 6" id="KW-0812">Transmembrane</keyword>
<gene>
    <name evidence="9" type="ORF">SAMN04487941_2379</name>
</gene>
<sequence length="608" mass="68355">MSSTDITINHDVHPAHDEHEHHHEQNFLEKYIFSQDHKTIAKQFLIMGIAWAFLGGFLSILFRLQLGWPEATFTFLEPILGGWVENGKLNPEFYLALVTMHGTIMVFFVLTAGLSGTFSNFLIPLQLGARDMASGFMNMLSFWIFFLSSIILFSSLFVETGPAAGGWTVYPPLSALPEAIQGSQDGMTLWLIAMALFIVSQLLGGVNYITTVINLRTKGMSMTKMPLTIWAFFFTAILGLLAFPVLFSAALLLIFDRSFGTSFFLSDIYIAGQALSNTGGSPILFQHLFWFLGHPEVYIVIMPAFGIVSEVITTNSRKPIFGYRAMIGSLFGISVLSFVVWAHHMFVSGMNPFLGSVFMFLTLIIAVPSAVKVFNWLATLWRGNIRFTSAMMFAVGFVSLFISGGLTGIILGNSALDIQLHDTYFVVAHFHLVMGAAAFFGMFAGVYHWFPKMFGRMMDEKLGFVHFWLTFISVYLVFMPMHYIGIAGFPRRYYNWTGFEVFSGFTDMNTFISISAILGFTAQFIFLFNFVYSIVRGRRATANPWHSNTLEWTTPVNPGHGNWPGALPVVHRWPYDYSKPGSVEDYIPQTVPFSETQSSNMPHERDFE</sequence>
<keyword evidence="6" id="KW-0349">Heme</keyword>
<dbReference type="GO" id="GO:0015990">
    <property type="term" value="P:electron transport coupled proton transport"/>
    <property type="evidence" value="ECO:0007669"/>
    <property type="project" value="TreeGrafter"/>
</dbReference>
<dbReference type="InterPro" id="IPR023615">
    <property type="entry name" value="Cyt_c_Oxase_su1_BS"/>
</dbReference>
<evidence type="ECO:0000256" key="5">
    <source>
        <dbReference type="ARBA" id="ARBA00023136"/>
    </source>
</evidence>
<dbReference type="PANTHER" id="PTHR10422">
    <property type="entry name" value="CYTOCHROME C OXIDASE SUBUNIT 1"/>
    <property type="match status" value="1"/>
</dbReference>
<keyword evidence="10" id="KW-1185">Reference proteome</keyword>
<dbReference type="Pfam" id="PF00115">
    <property type="entry name" value="COX1"/>
    <property type="match status" value="1"/>
</dbReference>
<feature type="transmembrane region" description="Helical" evidence="7">
    <location>
        <begin position="189"/>
        <end position="215"/>
    </location>
</feature>